<feature type="transmembrane region" description="Helical" evidence="1">
    <location>
        <begin position="33"/>
        <end position="50"/>
    </location>
</feature>
<evidence type="ECO:0000313" key="2">
    <source>
        <dbReference type="EMBL" id="OCR33868.1"/>
    </source>
</evidence>
<reference evidence="2 3" key="1">
    <citation type="journal article" date="2016" name="PLoS ONE">
        <title>Genomic Diversity of Enterotoxigenic Strains of Bacteroides fragilis.</title>
        <authorList>
            <person name="Pierce J.V."/>
            <person name="Bernstein H.D."/>
        </authorList>
    </citation>
    <scope>NUCLEOTIDE SEQUENCE [LARGE SCALE GENOMIC DNA]</scope>
    <source>
        <strain evidence="2 3">20793-3</strain>
    </source>
</reference>
<dbReference type="AlphaFoldDB" id="A0A853PYG2"/>
<evidence type="ECO:0000313" key="3">
    <source>
        <dbReference type="Proteomes" id="UP000093197"/>
    </source>
</evidence>
<proteinExistence type="predicted"/>
<evidence type="ECO:0000256" key="1">
    <source>
        <dbReference type="SAM" id="Phobius"/>
    </source>
</evidence>
<name>A0A853PYG2_BACFG</name>
<keyword evidence="1" id="KW-0812">Transmembrane</keyword>
<organism evidence="2 3">
    <name type="scientific">Bacteroides fragilis</name>
    <dbReference type="NCBI Taxonomy" id="817"/>
    <lineage>
        <taxon>Bacteria</taxon>
        <taxon>Pseudomonadati</taxon>
        <taxon>Bacteroidota</taxon>
        <taxon>Bacteroidia</taxon>
        <taxon>Bacteroidales</taxon>
        <taxon>Bacteroidaceae</taxon>
        <taxon>Bacteroides</taxon>
    </lineage>
</organism>
<keyword evidence="1" id="KW-0472">Membrane</keyword>
<keyword evidence="1" id="KW-1133">Transmembrane helix</keyword>
<accession>A0A853PYG2</accession>
<comment type="caution">
    <text evidence="2">The sequence shown here is derived from an EMBL/GenBank/DDBJ whole genome shotgun (WGS) entry which is preliminary data.</text>
</comment>
<protein>
    <submittedName>
        <fullName evidence="2">Uncharacterized protein</fullName>
    </submittedName>
</protein>
<gene>
    <name evidence="2" type="ORF">AC094_12750</name>
</gene>
<dbReference type="Proteomes" id="UP000093197">
    <property type="component" value="Unassembled WGS sequence"/>
</dbReference>
<sequence>MFFESKIWNILYLNMKMDILCLFMKIKYKKKRVLYLFGILFVEVFLKLLRTPDKAG</sequence>
<dbReference type="EMBL" id="LIDT01000013">
    <property type="protein sequence ID" value="OCR33868.1"/>
    <property type="molecule type" value="Genomic_DNA"/>
</dbReference>